<feature type="non-terminal residue" evidence="3">
    <location>
        <position position="118"/>
    </location>
</feature>
<reference evidence="3" key="1">
    <citation type="submission" date="2018-05" db="EMBL/GenBank/DDBJ databases">
        <authorList>
            <person name="Lanie J.A."/>
            <person name="Ng W.-L."/>
            <person name="Kazmierczak K.M."/>
            <person name="Andrzejewski T.M."/>
            <person name="Davidsen T.M."/>
            <person name="Wayne K.J."/>
            <person name="Tettelin H."/>
            <person name="Glass J.I."/>
            <person name="Rusch D."/>
            <person name="Podicherti R."/>
            <person name="Tsui H.-C.T."/>
            <person name="Winkler M.E."/>
        </authorList>
    </citation>
    <scope>NUCLEOTIDE SEQUENCE</scope>
</reference>
<gene>
    <name evidence="3" type="ORF">METZ01_LOCUS400208</name>
</gene>
<protein>
    <submittedName>
        <fullName evidence="3">Uncharacterized protein</fullName>
    </submittedName>
</protein>
<dbReference type="InterPro" id="IPR002110">
    <property type="entry name" value="Ankyrin_rpt"/>
</dbReference>
<keyword evidence="1" id="KW-0677">Repeat</keyword>
<proteinExistence type="predicted"/>
<evidence type="ECO:0000313" key="3">
    <source>
        <dbReference type="EMBL" id="SVD47354.1"/>
    </source>
</evidence>
<keyword evidence="2" id="KW-0040">ANK repeat</keyword>
<evidence type="ECO:0000256" key="2">
    <source>
        <dbReference type="ARBA" id="ARBA00023043"/>
    </source>
</evidence>
<dbReference type="AlphaFoldDB" id="A0A382VLN9"/>
<dbReference type="PANTHER" id="PTHR24171">
    <property type="entry name" value="ANKYRIN REPEAT DOMAIN-CONTAINING PROTEIN 39-RELATED"/>
    <property type="match status" value="1"/>
</dbReference>
<dbReference type="PROSITE" id="PS50088">
    <property type="entry name" value="ANK_REPEAT"/>
    <property type="match status" value="2"/>
</dbReference>
<dbReference type="Gene3D" id="1.25.40.20">
    <property type="entry name" value="Ankyrin repeat-containing domain"/>
    <property type="match status" value="1"/>
</dbReference>
<dbReference type="EMBL" id="UINC01152926">
    <property type="protein sequence ID" value="SVD47354.1"/>
    <property type="molecule type" value="Genomic_DNA"/>
</dbReference>
<dbReference type="SMART" id="SM00248">
    <property type="entry name" value="ANK"/>
    <property type="match status" value="3"/>
</dbReference>
<dbReference type="PROSITE" id="PS50297">
    <property type="entry name" value="ANK_REP_REGION"/>
    <property type="match status" value="2"/>
</dbReference>
<dbReference type="Pfam" id="PF12796">
    <property type="entry name" value="Ank_2"/>
    <property type="match status" value="1"/>
</dbReference>
<organism evidence="3">
    <name type="scientific">marine metagenome</name>
    <dbReference type="NCBI Taxonomy" id="408172"/>
    <lineage>
        <taxon>unclassified sequences</taxon>
        <taxon>metagenomes</taxon>
        <taxon>ecological metagenomes</taxon>
    </lineage>
</organism>
<evidence type="ECO:0000256" key="1">
    <source>
        <dbReference type="ARBA" id="ARBA00022737"/>
    </source>
</evidence>
<dbReference type="SUPFAM" id="SSF48403">
    <property type="entry name" value="Ankyrin repeat"/>
    <property type="match status" value="1"/>
</dbReference>
<name>A0A382VLN9_9ZZZZ</name>
<accession>A0A382VLN9</accession>
<sequence length="118" mass="12122">MSIMATRLLRTAIGTTALLAWSVTATAQDTSVAAAAADQQTDVVRSLLADGVDANAPLADGTTALLWAAHWNDVKMADLLLGADANVNASDDHGVTPLVRAAENASLPMIQRLLEAGA</sequence>
<dbReference type="InterPro" id="IPR036770">
    <property type="entry name" value="Ankyrin_rpt-contain_sf"/>
</dbReference>